<evidence type="ECO:0000256" key="2">
    <source>
        <dbReference type="ARBA" id="ARBA00023125"/>
    </source>
</evidence>
<dbReference type="Proteomes" id="UP000577707">
    <property type="component" value="Unassembled WGS sequence"/>
</dbReference>
<dbReference type="InterPro" id="IPR036388">
    <property type="entry name" value="WH-like_DNA-bd_sf"/>
</dbReference>
<keyword evidence="1" id="KW-0805">Transcription regulation</keyword>
<dbReference type="InterPro" id="IPR008920">
    <property type="entry name" value="TF_FadR/GntR_C"/>
</dbReference>
<comment type="caution">
    <text evidence="5">The sequence shown here is derived from an EMBL/GenBank/DDBJ whole genome shotgun (WGS) entry which is preliminary data.</text>
</comment>
<dbReference type="Pfam" id="PF00392">
    <property type="entry name" value="GntR"/>
    <property type="match status" value="1"/>
</dbReference>
<name>A0A7W5A408_9ACTN</name>
<sequence length="220" mass="24016">MSTQSAALSGLARTNLREQALSALRQAISTGELPPGTHLVEVDLSERLGISRGTLREAMRQLQQEGIVSTNARGRLAVRTLDAKEVADLFIVRAALESAAAQTLCEREDRDEIVSVLRETLRMMDEAVESSLEERIETDLNFHLTLCRLTGNATLLHSWRNLEGAIRMSFMWAGEAKAVGNMRVDRHAAIVDAIEAGDGETARAVVLDHMAEASANLVRG</sequence>
<dbReference type="EMBL" id="JACHXG010000004">
    <property type="protein sequence ID" value="MBB3089237.1"/>
    <property type="molecule type" value="Genomic_DNA"/>
</dbReference>
<evidence type="ECO:0000256" key="1">
    <source>
        <dbReference type="ARBA" id="ARBA00023015"/>
    </source>
</evidence>
<evidence type="ECO:0000313" key="6">
    <source>
        <dbReference type="Proteomes" id="UP000577707"/>
    </source>
</evidence>
<dbReference type="GO" id="GO:0003677">
    <property type="term" value="F:DNA binding"/>
    <property type="evidence" value="ECO:0007669"/>
    <property type="project" value="UniProtKB-KW"/>
</dbReference>
<accession>A0A7W5A408</accession>
<evidence type="ECO:0000313" key="5">
    <source>
        <dbReference type="EMBL" id="MBB3089237.1"/>
    </source>
</evidence>
<gene>
    <name evidence="5" type="ORF">FHS12_002183</name>
</gene>
<dbReference type="PANTHER" id="PTHR43537:SF5">
    <property type="entry name" value="UXU OPERON TRANSCRIPTIONAL REGULATOR"/>
    <property type="match status" value="1"/>
</dbReference>
<dbReference type="SMART" id="SM00345">
    <property type="entry name" value="HTH_GNTR"/>
    <property type="match status" value="1"/>
</dbReference>
<dbReference type="Gene3D" id="1.20.120.530">
    <property type="entry name" value="GntR ligand-binding domain-like"/>
    <property type="match status" value="1"/>
</dbReference>
<dbReference type="SUPFAM" id="SSF46785">
    <property type="entry name" value="Winged helix' DNA-binding domain"/>
    <property type="match status" value="1"/>
</dbReference>
<dbReference type="CDD" id="cd07377">
    <property type="entry name" value="WHTH_GntR"/>
    <property type="match status" value="1"/>
</dbReference>
<protein>
    <submittedName>
        <fullName evidence="5">DNA-binding GntR family transcriptional regulator</fullName>
    </submittedName>
</protein>
<dbReference type="Gene3D" id="1.10.10.10">
    <property type="entry name" value="Winged helix-like DNA-binding domain superfamily/Winged helix DNA-binding domain"/>
    <property type="match status" value="1"/>
</dbReference>
<dbReference type="PRINTS" id="PR00035">
    <property type="entry name" value="HTHGNTR"/>
</dbReference>
<evidence type="ECO:0000256" key="3">
    <source>
        <dbReference type="ARBA" id="ARBA00023163"/>
    </source>
</evidence>
<reference evidence="5 6" key="1">
    <citation type="submission" date="2020-08" db="EMBL/GenBank/DDBJ databases">
        <title>Genomic Encyclopedia of Type Strains, Phase III (KMG-III): the genomes of soil and plant-associated and newly described type strains.</title>
        <authorList>
            <person name="Whitman W."/>
        </authorList>
    </citation>
    <scope>NUCLEOTIDE SEQUENCE [LARGE SCALE GENOMIC DNA]</scope>
    <source>
        <strain evidence="5 6">CECT 3302</strain>
    </source>
</reference>
<keyword evidence="6" id="KW-1185">Reference proteome</keyword>
<dbReference type="AlphaFoldDB" id="A0A7W5A408"/>
<dbReference type="RefSeq" id="WP_183545090.1">
    <property type="nucleotide sequence ID" value="NZ_BMQT01000002.1"/>
</dbReference>
<dbReference type="PANTHER" id="PTHR43537">
    <property type="entry name" value="TRANSCRIPTIONAL REGULATOR, GNTR FAMILY"/>
    <property type="match status" value="1"/>
</dbReference>
<feature type="domain" description="HTH gntR-type" evidence="4">
    <location>
        <begin position="14"/>
        <end position="81"/>
    </location>
</feature>
<dbReference type="InterPro" id="IPR011711">
    <property type="entry name" value="GntR_C"/>
</dbReference>
<organism evidence="5 6">
    <name type="scientific">Nocardioides albus</name>
    <dbReference type="NCBI Taxonomy" id="1841"/>
    <lineage>
        <taxon>Bacteria</taxon>
        <taxon>Bacillati</taxon>
        <taxon>Actinomycetota</taxon>
        <taxon>Actinomycetes</taxon>
        <taxon>Propionibacteriales</taxon>
        <taxon>Nocardioidaceae</taxon>
        <taxon>Nocardioides</taxon>
    </lineage>
</organism>
<keyword evidence="2 5" id="KW-0238">DNA-binding</keyword>
<dbReference type="InterPro" id="IPR000524">
    <property type="entry name" value="Tscrpt_reg_HTH_GntR"/>
</dbReference>
<dbReference type="SUPFAM" id="SSF48008">
    <property type="entry name" value="GntR ligand-binding domain-like"/>
    <property type="match status" value="1"/>
</dbReference>
<dbReference type="Pfam" id="PF07729">
    <property type="entry name" value="FCD"/>
    <property type="match status" value="1"/>
</dbReference>
<dbReference type="SMART" id="SM00895">
    <property type="entry name" value="FCD"/>
    <property type="match status" value="1"/>
</dbReference>
<keyword evidence="3" id="KW-0804">Transcription</keyword>
<dbReference type="PROSITE" id="PS50949">
    <property type="entry name" value="HTH_GNTR"/>
    <property type="match status" value="1"/>
</dbReference>
<proteinExistence type="predicted"/>
<evidence type="ECO:0000259" key="4">
    <source>
        <dbReference type="PROSITE" id="PS50949"/>
    </source>
</evidence>
<dbReference type="GO" id="GO:0003700">
    <property type="term" value="F:DNA-binding transcription factor activity"/>
    <property type="evidence" value="ECO:0007669"/>
    <property type="project" value="InterPro"/>
</dbReference>
<dbReference type="InterPro" id="IPR036390">
    <property type="entry name" value="WH_DNA-bd_sf"/>
</dbReference>